<proteinExistence type="predicted"/>
<keyword evidence="1" id="KW-1133">Transmembrane helix</keyword>
<keyword evidence="1" id="KW-0472">Membrane</keyword>
<dbReference type="KEGG" id="kme:H0A61_02024"/>
<organism evidence="2 3">
    <name type="scientific">Koleobacter methoxysyntrophicus</name>
    <dbReference type="NCBI Taxonomy" id="2751313"/>
    <lineage>
        <taxon>Bacteria</taxon>
        <taxon>Bacillati</taxon>
        <taxon>Bacillota</taxon>
        <taxon>Clostridia</taxon>
        <taxon>Koleobacterales</taxon>
        <taxon>Koleobacteraceae</taxon>
        <taxon>Koleobacter</taxon>
    </lineage>
</organism>
<dbReference type="AlphaFoldDB" id="A0A8A0RQH5"/>
<evidence type="ECO:0000256" key="1">
    <source>
        <dbReference type="SAM" id="Phobius"/>
    </source>
</evidence>
<feature type="transmembrane region" description="Helical" evidence="1">
    <location>
        <begin position="74"/>
        <end position="92"/>
    </location>
</feature>
<sequence>MGVFYKLKNFYKNLKLNHKFLAISVIMLILLAIFDKVIPANSIHKIYYVYFSLFALGFTMIAAVFNFYTSTRNIYITILITIFFAYMFWFYIKSYFKYISYIKQLM</sequence>
<feature type="transmembrane region" description="Helical" evidence="1">
    <location>
        <begin position="47"/>
        <end position="68"/>
    </location>
</feature>
<reference evidence="2" key="1">
    <citation type="submission" date="2020-07" db="EMBL/GenBank/DDBJ databases">
        <title>Koleobacter methoxysyntrophicus gen. nov., sp. nov., a novel anaerobic bacterium isolated from deep subsurface oil field and proposal of Koleobacterales ord. nov. in the phylum Firmicutes.</title>
        <authorList>
            <person name="Sakamoto S."/>
            <person name="Tamaki H."/>
        </authorList>
    </citation>
    <scope>NUCLEOTIDE SEQUENCE</scope>
    <source>
        <strain evidence="2">NRmbB1</strain>
    </source>
</reference>
<gene>
    <name evidence="2" type="ORF">H0A61_02024</name>
</gene>
<accession>A0A8A0RQH5</accession>
<evidence type="ECO:0000313" key="2">
    <source>
        <dbReference type="EMBL" id="QSQ09647.1"/>
    </source>
</evidence>
<keyword evidence="3" id="KW-1185">Reference proteome</keyword>
<evidence type="ECO:0000313" key="3">
    <source>
        <dbReference type="Proteomes" id="UP000662904"/>
    </source>
</evidence>
<keyword evidence="1" id="KW-0812">Transmembrane</keyword>
<feature type="transmembrane region" description="Helical" evidence="1">
    <location>
        <begin position="20"/>
        <end position="38"/>
    </location>
</feature>
<dbReference type="Proteomes" id="UP000662904">
    <property type="component" value="Chromosome"/>
</dbReference>
<dbReference type="EMBL" id="CP059066">
    <property type="protein sequence ID" value="QSQ09647.1"/>
    <property type="molecule type" value="Genomic_DNA"/>
</dbReference>
<name>A0A8A0RQH5_9FIRM</name>
<protein>
    <submittedName>
        <fullName evidence="2">Uncharacterized protein</fullName>
    </submittedName>
</protein>